<dbReference type="AlphaFoldDB" id="A0A061IW01"/>
<dbReference type="Proteomes" id="UP000031737">
    <property type="component" value="Unassembled WGS sequence"/>
</dbReference>
<evidence type="ECO:0000256" key="1">
    <source>
        <dbReference type="SAM" id="MobiDB-lite"/>
    </source>
</evidence>
<sequence length="413" mass="45594">MSVERLAYRQILKQLGRVSLRYNELSHVCFTVFGVMLRMEDFAVAGYGNTPQRVVRSVFLRPSITGLASDTSAARLSAAFDILRRLNDALRSDVKARTQVERQTTTASPPRSSSRALEPEKTTGVQCTDEARKSKTSVHDDAQEGDEDDVITIANGTIFIEGSVGRKVRKISRHVVFCMVLDRLPLYRFLIPPEPLYTRNMRTSFKFPFMVDALLVMAASSNVSGKVPIVIQNDVKTAEEYRAMCASIPTRTVTVSDHVEVELRTEYVCSTVPDEEVSDASNEGEIHASFSQSSGISAAPASKEYVFRYVVSIRNYEPSRNAKKWHVQLLSRHWVVFDEDMGQVTEVTGPGVAGNFPLLAPGESHTYESGVSLCGAAGVVRGTFQMNAYNEDGESCYIDVHIGPTRLCATGVV</sequence>
<organism evidence="3 4">
    <name type="scientific">Trypanosoma rangeli SC58</name>
    <dbReference type="NCBI Taxonomy" id="429131"/>
    <lineage>
        <taxon>Eukaryota</taxon>
        <taxon>Discoba</taxon>
        <taxon>Euglenozoa</taxon>
        <taxon>Kinetoplastea</taxon>
        <taxon>Metakinetoplastina</taxon>
        <taxon>Trypanosomatida</taxon>
        <taxon>Trypanosomatidae</taxon>
        <taxon>Trypanosoma</taxon>
        <taxon>Herpetosoma</taxon>
    </lineage>
</organism>
<proteinExistence type="predicted"/>
<dbReference type="GO" id="GO:0005634">
    <property type="term" value="C:nucleus"/>
    <property type="evidence" value="ECO:0007669"/>
    <property type="project" value="TreeGrafter"/>
</dbReference>
<dbReference type="InterPro" id="IPR007474">
    <property type="entry name" value="ApaG_domain"/>
</dbReference>
<accession>A0A061IW01</accession>
<feature type="region of interest" description="Disordered" evidence="1">
    <location>
        <begin position="97"/>
        <end position="146"/>
    </location>
</feature>
<dbReference type="GO" id="GO:0042645">
    <property type="term" value="C:mitochondrial nucleoid"/>
    <property type="evidence" value="ECO:0007669"/>
    <property type="project" value="TreeGrafter"/>
</dbReference>
<feature type="domain" description="ApaG" evidence="2">
    <location>
        <begin position="253"/>
        <end position="413"/>
    </location>
</feature>
<name>A0A061IW01_TRYRA</name>
<dbReference type="PANTHER" id="PTHR14289">
    <property type="entry name" value="F-BOX ONLY PROTEIN 3"/>
    <property type="match status" value="1"/>
</dbReference>
<evidence type="ECO:0000313" key="3">
    <source>
        <dbReference type="EMBL" id="ESL06859.1"/>
    </source>
</evidence>
<dbReference type="GO" id="GO:0070987">
    <property type="term" value="P:error-free translesion synthesis"/>
    <property type="evidence" value="ECO:0007669"/>
    <property type="project" value="TreeGrafter"/>
</dbReference>
<dbReference type="PANTHER" id="PTHR14289:SF16">
    <property type="entry name" value="POLYMERASE DELTA-INTERACTING PROTEIN 2"/>
    <property type="match status" value="1"/>
</dbReference>
<dbReference type="EMBL" id="AUPL01005460">
    <property type="protein sequence ID" value="ESL06859.1"/>
    <property type="molecule type" value="Genomic_DNA"/>
</dbReference>
<dbReference type="VEuPathDB" id="TriTrypDB:TRSC58_05460"/>
<dbReference type="SUPFAM" id="SSF110069">
    <property type="entry name" value="ApaG-like"/>
    <property type="match status" value="1"/>
</dbReference>
<dbReference type="OrthoDB" id="2305498at2759"/>
<dbReference type="Gene3D" id="2.60.40.1470">
    <property type="entry name" value="ApaG domain"/>
    <property type="match status" value="1"/>
</dbReference>
<evidence type="ECO:0000259" key="2">
    <source>
        <dbReference type="PROSITE" id="PS51087"/>
    </source>
</evidence>
<gene>
    <name evidence="3" type="ORF">TRSC58_05460</name>
</gene>
<dbReference type="Pfam" id="PF04379">
    <property type="entry name" value="DUF525"/>
    <property type="match status" value="1"/>
</dbReference>
<dbReference type="InterPro" id="IPR036767">
    <property type="entry name" value="ApaG_sf"/>
</dbReference>
<dbReference type="PROSITE" id="PS51087">
    <property type="entry name" value="APAG"/>
    <property type="match status" value="1"/>
</dbReference>
<protein>
    <recommendedName>
        <fullName evidence="2">ApaG domain-containing protein</fullName>
    </recommendedName>
</protein>
<keyword evidence="4" id="KW-1185">Reference proteome</keyword>
<comment type="caution">
    <text evidence="3">The sequence shown here is derived from an EMBL/GenBank/DDBJ whole genome shotgun (WGS) entry which is preliminary data.</text>
</comment>
<evidence type="ECO:0000313" key="4">
    <source>
        <dbReference type="Proteomes" id="UP000031737"/>
    </source>
</evidence>
<feature type="compositionally biased region" description="Low complexity" evidence="1">
    <location>
        <begin position="104"/>
        <end position="116"/>
    </location>
</feature>
<reference evidence="3 4" key="1">
    <citation type="submission" date="2013-07" db="EMBL/GenBank/DDBJ databases">
        <authorList>
            <person name="Stoco P.H."/>
            <person name="Wagner G."/>
            <person name="Gerber A."/>
            <person name="Zaha A."/>
            <person name="Thompson C."/>
            <person name="Bartholomeu D.C."/>
            <person name="Luckemeyer D.D."/>
            <person name="Bahia D."/>
            <person name="Loreto E."/>
            <person name="Prestes E.B."/>
            <person name="Lima F.M."/>
            <person name="Rodrigues-Luiz G."/>
            <person name="Vallejo G.A."/>
            <person name="Filho J.F."/>
            <person name="Monteiro K.M."/>
            <person name="Tyler K.M."/>
            <person name="de Almeida L.G."/>
            <person name="Ortiz M.F."/>
            <person name="Siervo M.A."/>
            <person name="de Moraes M.H."/>
            <person name="Cunha O.L."/>
            <person name="Mendonca-Neto R."/>
            <person name="Silva R."/>
            <person name="Teixeira S.M."/>
            <person name="Murta S.M."/>
            <person name="Sincero T.C."/>
            <person name="Mendes T.A."/>
            <person name="Urmenyi T.P."/>
            <person name="Silva V.G."/>
            <person name="da Rocha W.D."/>
            <person name="Andersson B."/>
            <person name="Romanha A.J."/>
            <person name="Steindel M."/>
            <person name="de Vasconcelos A.T."/>
            <person name="Grisard E.C."/>
        </authorList>
    </citation>
    <scope>NUCLEOTIDE SEQUENCE [LARGE SCALE GENOMIC DNA]</scope>
    <source>
        <strain evidence="3 4">SC58</strain>
    </source>
</reference>
<feature type="compositionally biased region" description="Basic and acidic residues" evidence="1">
    <location>
        <begin position="129"/>
        <end position="142"/>
    </location>
</feature>